<gene>
    <name evidence="4" type="ORF">IQ230_09600</name>
</gene>
<dbReference type="InterPro" id="IPR027417">
    <property type="entry name" value="P-loop_NTPase"/>
</dbReference>
<dbReference type="SUPFAM" id="SSF52540">
    <property type="entry name" value="P-loop containing nucleoside triphosphate hydrolases"/>
    <property type="match status" value="1"/>
</dbReference>
<evidence type="ECO:0000256" key="1">
    <source>
        <dbReference type="ARBA" id="ARBA00022679"/>
    </source>
</evidence>
<name>A0ABR9URC8_9CHRO</name>
<dbReference type="Pfam" id="PF00685">
    <property type="entry name" value="Sulfotransfer_1"/>
    <property type="match status" value="1"/>
</dbReference>
<evidence type="ECO:0000313" key="4">
    <source>
        <dbReference type="EMBL" id="MBE9190610.1"/>
    </source>
</evidence>
<dbReference type="EMBL" id="JADEWN010000019">
    <property type="protein sequence ID" value="MBE9190610.1"/>
    <property type="molecule type" value="Genomic_DNA"/>
</dbReference>
<evidence type="ECO:0000256" key="2">
    <source>
        <dbReference type="ARBA" id="ARBA00023180"/>
    </source>
</evidence>
<reference evidence="4 5" key="1">
    <citation type="submission" date="2020-10" db="EMBL/GenBank/DDBJ databases">
        <authorList>
            <person name="Castelo-Branco R."/>
            <person name="Eusebio N."/>
            <person name="Adriana R."/>
            <person name="Vieira A."/>
            <person name="Brugerolle De Fraissinette N."/>
            <person name="Rezende De Castro R."/>
            <person name="Schneider M.P."/>
            <person name="Vasconcelos V."/>
            <person name="Leao P.N."/>
        </authorList>
    </citation>
    <scope>NUCLEOTIDE SEQUENCE [LARGE SCALE GENOMIC DNA]</scope>
    <source>
        <strain evidence="4 5">LEGE 06123</strain>
    </source>
</reference>
<evidence type="ECO:0000313" key="5">
    <source>
        <dbReference type="Proteomes" id="UP000651156"/>
    </source>
</evidence>
<sequence length="297" mass="34926">MSLPNFLIVGAAKSGTTSLYEYLKAHPQVYTSPIKEPKFFGLEGEQLNFQGPDDAKANHTIITDIKSYQSLFQGVSNEIAIGEASPWYLYLQKAPIQIYKYVPQVKIIAILRNPVDRAYSNFLHQCRFGAEPVTDFALALREEKIRMQSNWRPFWYYKQLGFYYVQLKRYFELFDRSQIRIYLYEELCDRPLFLLKDIFQFLGVDDRFVPDVSKKHNVTFIPKSHQFSTIHAQPNLISFIQRLLPNTINQHHTNFKKSLVPLSLKVRKQLIAEYRVDILQLQELIQHDLSQWLTCDH</sequence>
<keyword evidence="5" id="KW-1185">Reference proteome</keyword>
<comment type="caution">
    <text evidence="4">The sequence shown here is derived from an EMBL/GenBank/DDBJ whole genome shotgun (WGS) entry which is preliminary data.</text>
</comment>
<protein>
    <submittedName>
        <fullName evidence="4">Sulfotransferase domain-containing protein</fullName>
    </submittedName>
</protein>
<keyword evidence="2" id="KW-0325">Glycoprotein</keyword>
<dbReference type="PANTHER" id="PTHR10605:SF56">
    <property type="entry name" value="BIFUNCTIONAL HEPARAN SULFATE N-DEACETYLASE_N-SULFOTRANSFERASE"/>
    <property type="match status" value="1"/>
</dbReference>
<dbReference type="Proteomes" id="UP000651156">
    <property type="component" value="Unassembled WGS sequence"/>
</dbReference>
<proteinExistence type="predicted"/>
<dbReference type="InterPro" id="IPR037359">
    <property type="entry name" value="NST/OST"/>
</dbReference>
<organism evidence="4 5">
    <name type="scientific">Gloeocapsopsis crepidinum LEGE 06123</name>
    <dbReference type="NCBI Taxonomy" id="588587"/>
    <lineage>
        <taxon>Bacteria</taxon>
        <taxon>Bacillati</taxon>
        <taxon>Cyanobacteriota</taxon>
        <taxon>Cyanophyceae</taxon>
        <taxon>Oscillatoriophycideae</taxon>
        <taxon>Chroococcales</taxon>
        <taxon>Chroococcaceae</taxon>
        <taxon>Gloeocapsopsis</taxon>
    </lineage>
</organism>
<feature type="domain" description="Sulfotransferase" evidence="3">
    <location>
        <begin position="4"/>
        <end position="205"/>
    </location>
</feature>
<dbReference type="PANTHER" id="PTHR10605">
    <property type="entry name" value="HEPARAN SULFATE SULFOTRANSFERASE"/>
    <property type="match status" value="1"/>
</dbReference>
<accession>A0ABR9URC8</accession>
<dbReference type="InterPro" id="IPR000863">
    <property type="entry name" value="Sulfotransferase_dom"/>
</dbReference>
<keyword evidence="1" id="KW-0808">Transferase</keyword>
<dbReference type="Gene3D" id="3.40.50.300">
    <property type="entry name" value="P-loop containing nucleotide triphosphate hydrolases"/>
    <property type="match status" value="1"/>
</dbReference>
<dbReference type="RefSeq" id="WP_193931787.1">
    <property type="nucleotide sequence ID" value="NZ_CAWPMZ010000040.1"/>
</dbReference>
<evidence type="ECO:0000259" key="3">
    <source>
        <dbReference type="Pfam" id="PF00685"/>
    </source>
</evidence>